<keyword evidence="2" id="KW-0349">Heme</keyword>
<dbReference type="GO" id="GO:0022900">
    <property type="term" value="P:electron transport chain"/>
    <property type="evidence" value="ECO:0007669"/>
    <property type="project" value="InterPro"/>
</dbReference>
<keyword evidence="4" id="KW-0249">Electron transport</keyword>
<dbReference type="InterPro" id="IPR010980">
    <property type="entry name" value="Cyt_c/b562"/>
</dbReference>
<accession>A0A6A4RAI2</accession>
<dbReference type="GO" id="GO:0009055">
    <property type="term" value="F:electron transfer activity"/>
    <property type="evidence" value="ECO:0007669"/>
    <property type="project" value="InterPro"/>
</dbReference>
<gene>
    <name evidence="7" type="ORF">GP644_21785</name>
</gene>
<keyword evidence="6" id="KW-0732">Signal</keyword>
<name>A0A6A4RAI2_9RHOB</name>
<dbReference type="PIRSF" id="PIRSF000027">
    <property type="entry name" value="Cytc_c_prime"/>
    <property type="match status" value="1"/>
</dbReference>
<evidence type="ECO:0000256" key="4">
    <source>
        <dbReference type="ARBA" id="ARBA00022982"/>
    </source>
</evidence>
<dbReference type="PROSITE" id="PS51009">
    <property type="entry name" value="CYTCII"/>
    <property type="match status" value="1"/>
</dbReference>
<dbReference type="AlphaFoldDB" id="A0A6A4RAI2"/>
<dbReference type="Gene3D" id="1.20.120.10">
    <property type="entry name" value="Cytochrome c/b562"/>
    <property type="match status" value="1"/>
</dbReference>
<dbReference type="RefSeq" id="WP_158981594.1">
    <property type="nucleotide sequence ID" value="NZ_WSFO01000018.1"/>
</dbReference>
<keyword evidence="1" id="KW-0813">Transport</keyword>
<dbReference type="InterPro" id="IPR002321">
    <property type="entry name" value="Cyt_c_II"/>
</dbReference>
<evidence type="ECO:0000256" key="6">
    <source>
        <dbReference type="SAM" id="SignalP"/>
    </source>
</evidence>
<evidence type="ECO:0000313" key="8">
    <source>
        <dbReference type="Proteomes" id="UP000441586"/>
    </source>
</evidence>
<evidence type="ECO:0000256" key="3">
    <source>
        <dbReference type="ARBA" id="ARBA00022723"/>
    </source>
</evidence>
<evidence type="ECO:0000256" key="5">
    <source>
        <dbReference type="ARBA" id="ARBA00023004"/>
    </source>
</evidence>
<keyword evidence="3" id="KW-0479">Metal-binding</keyword>
<dbReference type="EMBL" id="WSFO01000018">
    <property type="protein sequence ID" value="KAE9625892.1"/>
    <property type="molecule type" value="Genomic_DNA"/>
</dbReference>
<dbReference type="SUPFAM" id="SSF47175">
    <property type="entry name" value="Cytochromes"/>
    <property type="match status" value="1"/>
</dbReference>
<dbReference type="Proteomes" id="UP000441586">
    <property type="component" value="Unassembled WGS sequence"/>
</dbReference>
<keyword evidence="5" id="KW-0408">Iron</keyword>
<sequence>MKLSKLAAGAAIVSSLAVTALAHGGATGIVKERMDGMGVMKQSMKVLTPMMQGKTPYDASVIRNEAEKIGGHAGEALTKLFPEGTHGKPSEARPEIWNDWDGFAGLAEQLRAVSEGLVLAADNGMMTTDAGQGTSLMGGSMMGSGMMGSSTMMGKVPSEKELSEMPADGVFMMLSQTCSACHTRFRAE</sequence>
<evidence type="ECO:0000256" key="1">
    <source>
        <dbReference type="ARBA" id="ARBA00022448"/>
    </source>
</evidence>
<dbReference type="GO" id="GO:0042597">
    <property type="term" value="C:periplasmic space"/>
    <property type="evidence" value="ECO:0007669"/>
    <property type="project" value="InterPro"/>
</dbReference>
<proteinExistence type="predicted"/>
<dbReference type="Pfam" id="PF01322">
    <property type="entry name" value="Cytochrom_C_2"/>
    <property type="match status" value="1"/>
</dbReference>
<protein>
    <submittedName>
        <fullName evidence="7">Cytochrome c</fullName>
    </submittedName>
</protein>
<dbReference type="GO" id="GO:0020037">
    <property type="term" value="F:heme binding"/>
    <property type="evidence" value="ECO:0007669"/>
    <property type="project" value="InterPro"/>
</dbReference>
<dbReference type="InterPro" id="IPR012127">
    <property type="entry name" value="Cyt_c_prime"/>
</dbReference>
<comment type="caution">
    <text evidence="7">The sequence shown here is derived from an EMBL/GenBank/DDBJ whole genome shotgun (WGS) entry which is preliminary data.</text>
</comment>
<dbReference type="GO" id="GO:0005506">
    <property type="term" value="F:iron ion binding"/>
    <property type="evidence" value="ECO:0007669"/>
    <property type="project" value="InterPro"/>
</dbReference>
<feature type="signal peptide" evidence="6">
    <location>
        <begin position="1"/>
        <end position="22"/>
    </location>
</feature>
<evidence type="ECO:0000256" key="2">
    <source>
        <dbReference type="ARBA" id="ARBA00022617"/>
    </source>
</evidence>
<evidence type="ECO:0000313" key="7">
    <source>
        <dbReference type="EMBL" id="KAE9625892.1"/>
    </source>
</evidence>
<reference evidence="7 8" key="1">
    <citation type="submission" date="2019-12" db="EMBL/GenBank/DDBJ databases">
        <authorList>
            <person name="Zhang Y.-J."/>
        </authorList>
    </citation>
    <scope>NUCLEOTIDE SEQUENCE [LARGE SCALE GENOMIC DNA]</scope>
    <source>
        <strain evidence="7 8">H18S-6</strain>
    </source>
</reference>
<feature type="chain" id="PRO_5025612968" evidence="6">
    <location>
        <begin position="23"/>
        <end position="188"/>
    </location>
</feature>
<organism evidence="7 8">
    <name type="scientific">Parasedimentitalea maritima</name>
    <dbReference type="NCBI Taxonomy" id="2578117"/>
    <lineage>
        <taxon>Bacteria</taxon>
        <taxon>Pseudomonadati</taxon>
        <taxon>Pseudomonadota</taxon>
        <taxon>Alphaproteobacteria</taxon>
        <taxon>Rhodobacterales</taxon>
        <taxon>Paracoccaceae</taxon>
        <taxon>Parasedimentitalea</taxon>
    </lineage>
</organism>